<sequence length="624" mass="69342">MLKRLNTTKFISIAILSAVLFGCGTTTAPVKTEKTQVSLSVVTETSSQYLALAAKEKNKETRDKYVLLAAHAFINEGNASAADKALKSISQDISQKTELLAEHIYLSARVLEMTSTYDHALQVLNYPSNWTLPDWQWVSYYQFKAHLYQLINQPIDQVRQLSLLSQYLPASQAQEVNDTIWRSLQLINEQTLLSFSNDTSNPIFAGWVQLAYIAKHYAVDPNDLVRHLGSWQQLNPHHPAAAKLPTDLEKALNTQPYQPKNIAVLLPLTGSRATVANTVKQGIIANYMATGDDSVTLNFFDTATGAQAAYQQAVAAGAEFIIGPLLQSEVEQLQNMTAVGEAVSTAGETAAVSPVASKTIPQLYLNHIDTFTPDPDKFFFALSPTDEAIDAAQRLYNDGIEQPLLLVSNDAVGHRMAESFNKAWQTLTNNPAEIHYYDGGDKMKVTVQKALGVIDSKERIARIKAILTPKIEADFRSRRDIDAIYMISASQDLALLKPFIDVNFSVFADPVPLYTTSRSRVEGNSRETAEELNNLTISDIPWLITPNTETQMVNELWPNWSNGRKRLFIMGYDALDLVGKLAQMRALPGYQFTGRSGMLSVQPDGTLHRQLSWGRYQRGNLRPL</sequence>
<name>B0TL63_SHEHH</name>
<dbReference type="AlphaFoldDB" id="B0TL63"/>
<dbReference type="GO" id="GO:0030234">
    <property type="term" value="F:enzyme regulator activity"/>
    <property type="evidence" value="ECO:0007669"/>
    <property type="project" value="TreeGrafter"/>
</dbReference>
<dbReference type="InterPro" id="IPR028082">
    <property type="entry name" value="Peripla_BP_I"/>
</dbReference>
<evidence type="ECO:0000313" key="9">
    <source>
        <dbReference type="EMBL" id="ABZ78608.1"/>
    </source>
</evidence>
<keyword evidence="7 9" id="KW-0449">Lipoprotein</keyword>
<accession>B0TL63</accession>
<dbReference type="KEGG" id="shl:Shal_4068"/>
<keyword evidence="1 8" id="KW-0732">Signal</keyword>
<dbReference type="Gene3D" id="1.25.40.650">
    <property type="match status" value="1"/>
</dbReference>
<evidence type="ECO:0000256" key="5">
    <source>
        <dbReference type="ARBA" id="ARBA00023139"/>
    </source>
</evidence>
<protein>
    <submittedName>
        <fullName evidence="9">LppC family lipoprotein</fullName>
    </submittedName>
</protein>
<keyword evidence="4" id="KW-0472">Membrane</keyword>
<dbReference type="Gene3D" id="3.40.50.2300">
    <property type="match status" value="2"/>
</dbReference>
<keyword evidence="6" id="KW-0998">Cell outer membrane</keyword>
<dbReference type="SUPFAM" id="SSF53822">
    <property type="entry name" value="Periplasmic binding protein-like I"/>
    <property type="match status" value="1"/>
</dbReference>
<evidence type="ECO:0000256" key="8">
    <source>
        <dbReference type="SAM" id="SignalP"/>
    </source>
</evidence>
<keyword evidence="2" id="KW-0133">Cell shape</keyword>
<evidence type="ECO:0000256" key="7">
    <source>
        <dbReference type="ARBA" id="ARBA00023288"/>
    </source>
</evidence>
<keyword evidence="5" id="KW-0564">Palmitate</keyword>
<keyword evidence="10" id="KW-1185">Reference proteome</keyword>
<proteinExistence type="predicted"/>
<dbReference type="HOGENOM" id="CLU_026091_1_0_6"/>
<evidence type="ECO:0000256" key="2">
    <source>
        <dbReference type="ARBA" id="ARBA00022960"/>
    </source>
</evidence>
<feature type="signal peptide" evidence="8">
    <location>
        <begin position="1"/>
        <end position="28"/>
    </location>
</feature>
<dbReference type="PROSITE" id="PS51257">
    <property type="entry name" value="PROKAR_LIPOPROTEIN"/>
    <property type="match status" value="1"/>
</dbReference>
<dbReference type="GO" id="GO:0008360">
    <property type="term" value="P:regulation of cell shape"/>
    <property type="evidence" value="ECO:0007669"/>
    <property type="project" value="UniProtKB-KW"/>
</dbReference>
<dbReference type="Pfam" id="PF04348">
    <property type="entry name" value="LppC"/>
    <property type="match status" value="1"/>
</dbReference>
<dbReference type="STRING" id="458817.Shal_4068"/>
<dbReference type="eggNOG" id="COG3107">
    <property type="taxonomic scope" value="Bacteria"/>
</dbReference>
<dbReference type="Proteomes" id="UP000001317">
    <property type="component" value="Chromosome"/>
</dbReference>
<dbReference type="Gene3D" id="1.25.40.10">
    <property type="entry name" value="Tetratricopeptide repeat domain"/>
    <property type="match status" value="1"/>
</dbReference>
<dbReference type="PANTHER" id="PTHR38038:SF1">
    <property type="entry name" value="PENICILLIN-BINDING PROTEIN ACTIVATOR LPOA"/>
    <property type="match status" value="1"/>
</dbReference>
<feature type="chain" id="PRO_5002753794" evidence="8">
    <location>
        <begin position="29"/>
        <end position="624"/>
    </location>
</feature>
<dbReference type="OrthoDB" id="6708821at2"/>
<dbReference type="EMBL" id="CP000931">
    <property type="protein sequence ID" value="ABZ78608.1"/>
    <property type="molecule type" value="Genomic_DNA"/>
</dbReference>
<dbReference type="PANTHER" id="PTHR38038">
    <property type="entry name" value="PENICILLIN-BINDING PROTEIN ACTIVATOR LPOA"/>
    <property type="match status" value="1"/>
</dbReference>
<organism evidence="9 10">
    <name type="scientific">Shewanella halifaxensis (strain HAW-EB4)</name>
    <dbReference type="NCBI Taxonomy" id="458817"/>
    <lineage>
        <taxon>Bacteria</taxon>
        <taxon>Pseudomonadati</taxon>
        <taxon>Pseudomonadota</taxon>
        <taxon>Gammaproteobacteria</taxon>
        <taxon>Alteromonadales</taxon>
        <taxon>Shewanellaceae</taxon>
        <taxon>Shewanella</taxon>
    </lineage>
</organism>
<keyword evidence="3" id="KW-0573">Peptidoglycan synthesis</keyword>
<evidence type="ECO:0000256" key="1">
    <source>
        <dbReference type="ARBA" id="ARBA00022729"/>
    </source>
</evidence>
<dbReference type="GO" id="GO:0009252">
    <property type="term" value="P:peptidoglycan biosynthetic process"/>
    <property type="evidence" value="ECO:0007669"/>
    <property type="project" value="UniProtKB-KW"/>
</dbReference>
<dbReference type="RefSeq" id="WP_012279125.1">
    <property type="nucleotide sequence ID" value="NC_010334.1"/>
</dbReference>
<evidence type="ECO:0000313" key="10">
    <source>
        <dbReference type="Proteomes" id="UP000001317"/>
    </source>
</evidence>
<evidence type="ECO:0000256" key="4">
    <source>
        <dbReference type="ARBA" id="ARBA00023136"/>
    </source>
</evidence>
<dbReference type="InterPro" id="IPR011990">
    <property type="entry name" value="TPR-like_helical_dom_sf"/>
</dbReference>
<gene>
    <name evidence="9" type="ordered locus">Shal_4068</name>
</gene>
<reference evidence="9" key="1">
    <citation type="submission" date="2008-01" db="EMBL/GenBank/DDBJ databases">
        <title>Complete sequence of Shewanella halifaxensis HAW-EB4.</title>
        <authorList>
            <consortium name="US DOE Joint Genome Institute"/>
            <person name="Copeland A."/>
            <person name="Lucas S."/>
            <person name="Lapidus A."/>
            <person name="Glavina del Rio T."/>
            <person name="Dalin E."/>
            <person name="Tice H."/>
            <person name="Bruce D."/>
            <person name="Goodwin L."/>
            <person name="Pitluck S."/>
            <person name="Sims D."/>
            <person name="Brettin T."/>
            <person name="Detter J.C."/>
            <person name="Han C."/>
            <person name="Kuske C.R."/>
            <person name="Schmutz J."/>
            <person name="Larimer F."/>
            <person name="Land M."/>
            <person name="Hauser L."/>
            <person name="Kyrpides N."/>
            <person name="Kim E."/>
            <person name="Zhao J.-S."/>
            <person name="Richardson P."/>
        </authorList>
    </citation>
    <scope>NUCLEOTIDE SEQUENCE [LARGE SCALE GENOMIC DNA]</scope>
    <source>
        <strain evidence="9">HAW-EB4</strain>
    </source>
</reference>
<dbReference type="InterPro" id="IPR007443">
    <property type="entry name" value="LpoA"/>
</dbReference>
<evidence type="ECO:0000256" key="6">
    <source>
        <dbReference type="ARBA" id="ARBA00023237"/>
    </source>
</evidence>
<dbReference type="CDD" id="cd06339">
    <property type="entry name" value="PBP1_YraM_LppC_lipoprotein-like"/>
    <property type="match status" value="1"/>
</dbReference>
<dbReference type="GO" id="GO:0031241">
    <property type="term" value="C:periplasmic side of cell outer membrane"/>
    <property type="evidence" value="ECO:0007669"/>
    <property type="project" value="TreeGrafter"/>
</dbReference>
<evidence type="ECO:0000256" key="3">
    <source>
        <dbReference type="ARBA" id="ARBA00022984"/>
    </source>
</evidence>